<protein>
    <submittedName>
        <fullName evidence="2">Uncharacterized protein</fullName>
    </submittedName>
</protein>
<dbReference type="AlphaFoldDB" id="A0A0R3MM24"/>
<feature type="transmembrane region" description="Helical" evidence="1">
    <location>
        <begin position="40"/>
        <end position="64"/>
    </location>
</feature>
<keyword evidence="1" id="KW-1133">Transmembrane helix</keyword>
<keyword evidence="1" id="KW-0472">Membrane</keyword>
<feature type="transmembrane region" description="Helical" evidence="1">
    <location>
        <begin position="6"/>
        <end position="28"/>
    </location>
</feature>
<dbReference type="OrthoDB" id="9953308at2"/>
<reference evidence="2 3" key="1">
    <citation type="submission" date="2014-03" db="EMBL/GenBank/DDBJ databases">
        <title>Bradyrhizobium valentinum sp. nov., isolated from effective nodules of Lupinus mariae-josephae, a lupine endemic of basic-lime soils in Eastern Spain.</title>
        <authorList>
            <person name="Duran D."/>
            <person name="Rey L."/>
            <person name="Navarro A."/>
            <person name="Busquets A."/>
            <person name="Imperial J."/>
            <person name="Ruiz-Argueso T."/>
        </authorList>
    </citation>
    <scope>NUCLEOTIDE SEQUENCE [LARGE SCALE GENOMIC DNA]</scope>
    <source>
        <strain evidence="2 3">Ro19</strain>
    </source>
</reference>
<evidence type="ECO:0000256" key="1">
    <source>
        <dbReference type="SAM" id="Phobius"/>
    </source>
</evidence>
<evidence type="ECO:0000313" key="3">
    <source>
        <dbReference type="Proteomes" id="UP000052023"/>
    </source>
</evidence>
<keyword evidence="3" id="KW-1185">Reference proteome</keyword>
<dbReference type="RefSeq" id="WP_057845897.1">
    <property type="nucleotide sequence ID" value="NZ_LLYA01000172.1"/>
</dbReference>
<evidence type="ECO:0000313" key="2">
    <source>
        <dbReference type="EMBL" id="KRR21225.1"/>
    </source>
</evidence>
<accession>A0A0R3MM24</accession>
<keyword evidence="1" id="KW-0812">Transmembrane</keyword>
<gene>
    <name evidence="2" type="ORF">CQ13_30945</name>
</gene>
<sequence length="114" mass="12530">MSGLNILGVIAAVWVFTFLILLLPGRWLGSWVVKHTPNTFVGILFCIAFAKLFVAYLAVVLVFARLPFLPHVNTDAGFAIAFTALMFFVPAFVAQFMGFRRAQARAKPTGIPVN</sequence>
<proteinExistence type="predicted"/>
<dbReference type="EMBL" id="LLYA01000172">
    <property type="protein sequence ID" value="KRR21225.1"/>
    <property type="molecule type" value="Genomic_DNA"/>
</dbReference>
<comment type="caution">
    <text evidence="2">The sequence shown here is derived from an EMBL/GenBank/DDBJ whole genome shotgun (WGS) entry which is preliminary data.</text>
</comment>
<organism evidence="2 3">
    <name type="scientific">Bradyrhizobium retamae</name>
    <dbReference type="NCBI Taxonomy" id="1300035"/>
    <lineage>
        <taxon>Bacteria</taxon>
        <taxon>Pseudomonadati</taxon>
        <taxon>Pseudomonadota</taxon>
        <taxon>Alphaproteobacteria</taxon>
        <taxon>Hyphomicrobiales</taxon>
        <taxon>Nitrobacteraceae</taxon>
        <taxon>Bradyrhizobium</taxon>
    </lineage>
</organism>
<name>A0A0R3MM24_9BRAD</name>
<feature type="transmembrane region" description="Helical" evidence="1">
    <location>
        <begin position="76"/>
        <end position="97"/>
    </location>
</feature>
<dbReference type="Proteomes" id="UP000052023">
    <property type="component" value="Unassembled WGS sequence"/>
</dbReference>